<dbReference type="GO" id="GO:0030435">
    <property type="term" value="P:sporulation resulting in formation of a cellular spore"/>
    <property type="evidence" value="ECO:0007669"/>
    <property type="project" value="InterPro"/>
</dbReference>
<dbReference type="PANTHER" id="PTHR30032">
    <property type="entry name" value="N-ACETYLMURAMOYL-L-ALANINE AMIDASE-RELATED"/>
    <property type="match status" value="1"/>
</dbReference>
<dbReference type="Gene3D" id="3.30.70.1070">
    <property type="entry name" value="Sporulation related repeat"/>
    <property type="match status" value="1"/>
</dbReference>
<dbReference type="PROSITE" id="PS51724">
    <property type="entry name" value="SPOR"/>
    <property type="match status" value="1"/>
</dbReference>
<dbReference type="PANTHER" id="PTHR30032:SF4">
    <property type="entry name" value="AMIDASE ENHANCER"/>
    <property type="match status" value="1"/>
</dbReference>
<evidence type="ECO:0000256" key="1">
    <source>
        <dbReference type="SAM" id="SignalP"/>
    </source>
</evidence>
<dbReference type="InterPro" id="IPR051922">
    <property type="entry name" value="Bact_Sporulation_Assoc"/>
</dbReference>
<protein>
    <submittedName>
        <fullName evidence="3">SpoIID/LytB domain-containing protein</fullName>
    </submittedName>
</protein>
<keyword evidence="4" id="KW-1185">Reference proteome</keyword>
<organism evidence="3 4">
    <name type="scientific">Cohnella terricola</name>
    <dbReference type="NCBI Taxonomy" id="1289167"/>
    <lineage>
        <taxon>Bacteria</taxon>
        <taxon>Bacillati</taxon>
        <taxon>Bacillota</taxon>
        <taxon>Bacilli</taxon>
        <taxon>Bacillales</taxon>
        <taxon>Paenibacillaceae</taxon>
        <taxon>Cohnella</taxon>
    </lineage>
</organism>
<name>A0A559JW68_9BACL</name>
<evidence type="ECO:0000313" key="3">
    <source>
        <dbReference type="EMBL" id="TVY04077.1"/>
    </source>
</evidence>
<dbReference type="InterPro" id="IPR036680">
    <property type="entry name" value="SPOR-like_sf"/>
</dbReference>
<dbReference type="InterPro" id="IPR013486">
    <property type="entry name" value="SpoIID/LytB"/>
</dbReference>
<sequence length="711" mass="74249">MTNKSNGKRFYSRLLLTAALLTGLASSSFAPVPAAAAVRVPDTIRAAFFINLGASKYQSITPTATLFSPGGMNLAWRGSQGGLPVDVVPAGQGVRFAMDGYRALVLETPDFNAALTALKKIQASSNAGSITQLVKSGKIVYQVTEGAYSSAAGASAAVTKWTSAGVASGVQSLLSPRVLGPWAVESGPYFSATEAQSAADRIGNAGFDAFVALKPKDNAMQYVVRIGQEKDNSTLGALQQSVAAAGGANVRIPDAGETYATIRTDLTYNGSANQPMTLYAMSSGASGILRADPVGTSGIQLIERSKRTYRGSMEISVLNQSLAVVNEVGFEEYLYSVVGAEVGPSWPIEAQKAQAVAARSYALSSGTGFQIAQVVDTTLSQSYYGIGSENDNSTAGVNATAGEVLTYGGKVINAVFSANAGGITADGTSEIWGGDSSYLAAAVLSPDEGPQKGKLDWHYIALSNGQTGYIRSDLVADSGQVHMSGARLLKIVGEGVAVRAKPQATTEEPLARVGTGSLVVELEQVPEYTDYSWIEAPKTPDQLLTALNKRAKTPINGPLLTLEVSKRGPSGRVTEVKANGVAVNVGVGDNLRGALGGIKSTLFSIEETGRFTILGEDGKKREVPAQSGSLQIIGGDGKAKRLTDENLFMMDGNGQLRAATSEPGFVLSGKGNGHGVGMSQWGARGLAEQGYDYQYILQYYYKNVSIEKDAE</sequence>
<dbReference type="InterPro" id="IPR013693">
    <property type="entry name" value="SpoIID/LytB_N"/>
</dbReference>
<reference evidence="3 4" key="1">
    <citation type="submission" date="2019-07" db="EMBL/GenBank/DDBJ databases">
        <authorList>
            <person name="Kim J."/>
        </authorList>
    </citation>
    <scope>NUCLEOTIDE SEQUENCE [LARGE SCALE GENOMIC DNA]</scope>
    <source>
        <strain evidence="3 4">G13</strain>
    </source>
</reference>
<dbReference type="InterPro" id="IPR007730">
    <property type="entry name" value="SPOR-like_dom"/>
</dbReference>
<dbReference type="NCBIfam" id="TIGR02669">
    <property type="entry name" value="SpoIID_LytB"/>
    <property type="match status" value="1"/>
</dbReference>
<accession>A0A559JW68</accession>
<dbReference type="GO" id="GO:0030288">
    <property type="term" value="C:outer membrane-bounded periplasmic space"/>
    <property type="evidence" value="ECO:0007669"/>
    <property type="project" value="TreeGrafter"/>
</dbReference>
<dbReference type="GO" id="GO:0042834">
    <property type="term" value="F:peptidoglycan binding"/>
    <property type="evidence" value="ECO:0007669"/>
    <property type="project" value="InterPro"/>
</dbReference>
<comment type="caution">
    <text evidence="3">The sequence shown here is derived from an EMBL/GenBank/DDBJ whole genome shotgun (WGS) entry which is preliminary data.</text>
</comment>
<evidence type="ECO:0000313" key="4">
    <source>
        <dbReference type="Proteomes" id="UP000316330"/>
    </source>
</evidence>
<dbReference type="OrthoDB" id="9794671at2"/>
<gene>
    <name evidence="3" type="ORF">FPZ45_00265</name>
</gene>
<feature type="domain" description="SPOR" evidence="2">
    <location>
        <begin position="135"/>
        <end position="214"/>
    </location>
</feature>
<dbReference type="RefSeq" id="WP_144697061.1">
    <property type="nucleotide sequence ID" value="NZ_VNJJ01000001.1"/>
</dbReference>
<dbReference type="SUPFAM" id="SSF110997">
    <property type="entry name" value="Sporulation related repeat"/>
    <property type="match status" value="1"/>
</dbReference>
<feature type="chain" id="PRO_5038687978" evidence="1">
    <location>
        <begin position="31"/>
        <end position="711"/>
    </location>
</feature>
<feature type="signal peptide" evidence="1">
    <location>
        <begin position="1"/>
        <end position="30"/>
    </location>
</feature>
<dbReference type="AlphaFoldDB" id="A0A559JW68"/>
<evidence type="ECO:0000259" key="2">
    <source>
        <dbReference type="PROSITE" id="PS51724"/>
    </source>
</evidence>
<dbReference type="Pfam" id="PF08486">
    <property type="entry name" value="SpoIID"/>
    <property type="match status" value="1"/>
</dbReference>
<proteinExistence type="predicted"/>
<keyword evidence="1" id="KW-0732">Signal</keyword>
<dbReference type="EMBL" id="VNJJ01000001">
    <property type="protein sequence ID" value="TVY04077.1"/>
    <property type="molecule type" value="Genomic_DNA"/>
</dbReference>
<dbReference type="Proteomes" id="UP000316330">
    <property type="component" value="Unassembled WGS sequence"/>
</dbReference>